<dbReference type="Pfam" id="PF01872">
    <property type="entry name" value="RibD_C"/>
    <property type="match status" value="1"/>
</dbReference>
<evidence type="ECO:0000256" key="3">
    <source>
        <dbReference type="ARBA" id="ARBA00023002"/>
    </source>
</evidence>
<proteinExistence type="predicted"/>
<dbReference type="PANTHER" id="PTHR38011:SF7">
    <property type="entry name" value="2,5-DIAMINO-6-RIBOSYLAMINO-4(3H)-PYRIMIDINONE 5'-PHOSPHATE REDUCTASE"/>
    <property type="match status" value="1"/>
</dbReference>
<protein>
    <submittedName>
        <fullName evidence="5">Deaminase</fullName>
    </submittedName>
</protein>
<sequence length="232" mass="24639">MSRMAADPLSHIRDAPADRPFVVAQLGQSLDGRIATPTGASRYINGTCALDHLHRLRAHVDAVVVGVGTVIADDPALTVRRVEGPNPARVFIDPNGRLPADAKCVASDCADRYVIRAKSGPANRSMEEIVVSAVDGIIPPGAIAEALFQRGLRKILVEGGARTISSFVAAGCLDRLHVLVAPLIIGSGMPGMMLPPIDGLEEAIRPVVEVHVFPDGDVLFDCDMRTSREQQS</sequence>
<dbReference type="RefSeq" id="WP_150943320.1">
    <property type="nucleotide sequence ID" value="NZ_VCMV01000013.1"/>
</dbReference>
<accession>A0A5N3PCI8</accession>
<dbReference type="GO" id="GO:0008703">
    <property type="term" value="F:5-amino-6-(5-phosphoribosylamino)uracil reductase activity"/>
    <property type="evidence" value="ECO:0007669"/>
    <property type="project" value="InterPro"/>
</dbReference>
<dbReference type="Proteomes" id="UP000325684">
    <property type="component" value="Unassembled WGS sequence"/>
</dbReference>
<dbReference type="GO" id="GO:0009231">
    <property type="term" value="P:riboflavin biosynthetic process"/>
    <property type="evidence" value="ECO:0007669"/>
    <property type="project" value="InterPro"/>
</dbReference>
<comment type="pathway">
    <text evidence="1">Cofactor biosynthesis; riboflavin biosynthesis.</text>
</comment>
<keyword evidence="3" id="KW-0560">Oxidoreductase</keyword>
<evidence type="ECO:0000256" key="1">
    <source>
        <dbReference type="ARBA" id="ARBA00005104"/>
    </source>
</evidence>
<dbReference type="InterPro" id="IPR024072">
    <property type="entry name" value="DHFR-like_dom_sf"/>
</dbReference>
<feature type="domain" description="Bacterial bifunctional deaminase-reductase C-terminal" evidence="4">
    <location>
        <begin position="20"/>
        <end position="188"/>
    </location>
</feature>
<organism evidence="5 6">
    <name type="scientific">Microvirga brassicacearum</name>
    <dbReference type="NCBI Taxonomy" id="2580413"/>
    <lineage>
        <taxon>Bacteria</taxon>
        <taxon>Pseudomonadati</taxon>
        <taxon>Pseudomonadota</taxon>
        <taxon>Alphaproteobacteria</taxon>
        <taxon>Hyphomicrobiales</taxon>
        <taxon>Methylobacteriaceae</taxon>
        <taxon>Microvirga</taxon>
    </lineage>
</organism>
<dbReference type="Gene3D" id="3.40.430.10">
    <property type="entry name" value="Dihydrofolate Reductase, subunit A"/>
    <property type="match status" value="1"/>
</dbReference>
<dbReference type="OrthoDB" id="2313602at2"/>
<evidence type="ECO:0000313" key="6">
    <source>
        <dbReference type="Proteomes" id="UP000325684"/>
    </source>
</evidence>
<evidence type="ECO:0000313" key="5">
    <source>
        <dbReference type="EMBL" id="KAB0267355.1"/>
    </source>
</evidence>
<keyword evidence="6" id="KW-1185">Reference proteome</keyword>
<dbReference type="EMBL" id="VCMV01000013">
    <property type="protein sequence ID" value="KAB0267355.1"/>
    <property type="molecule type" value="Genomic_DNA"/>
</dbReference>
<gene>
    <name evidence="5" type="ORF">FEZ63_08545</name>
</gene>
<dbReference type="InterPro" id="IPR050765">
    <property type="entry name" value="Riboflavin_Biosynth_HTPR"/>
</dbReference>
<evidence type="ECO:0000259" key="4">
    <source>
        <dbReference type="Pfam" id="PF01872"/>
    </source>
</evidence>
<dbReference type="AlphaFoldDB" id="A0A5N3PCI8"/>
<keyword evidence="2" id="KW-0521">NADP</keyword>
<reference evidence="5 6" key="1">
    <citation type="journal article" date="2019" name="Microorganisms">
        <title>Genome Insights into the Novel Species Microvirga brassicacearum, a Rapeseed Endophyte with Biotechnological Potential.</title>
        <authorList>
            <person name="Jimenez-Gomez A."/>
            <person name="Saati-Santamaria Z."/>
            <person name="Igual J.M."/>
            <person name="Rivas R."/>
            <person name="Mateos P.F."/>
            <person name="Garcia-Fraile P."/>
        </authorList>
    </citation>
    <scope>NUCLEOTIDE SEQUENCE [LARGE SCALE GENOMIC DNA]</scope>
    <source>
        <strain evidence="5 6">CDVBN77</strain>
    </source>
</reference>
<dbReference type="PANTHER" id="PTHR38011">
    <property type="entry name" value="DIHYDROFOLATE REDUCTASE FAMILY PROTEIN (AFU_ORTHOLOGUE AFUA_8G06820)"/>
    <property type="match status" value="1"/>
</dbReference>
<dbReference type="InterPro" id="IPR002734">
    <property type="entry name" value="RibDG_C"/>
</dbReference>
<name>A0A5N3PCI8_9HYPH</name>
<dbReference type="SUPFAM" id="SSF53597">
    <property type="entry name" value="Dihydrofolate reductase-like"/>
    <property type="match status" value="1"/>
</dbReference>
<comment type="caution">
    <text evidence="5">The sequence shown here is derived from an EMBL/GenBank/DDBJ whole genome shotgun (WGS) entry which is preliminary data.</text>
</comment>
<evidence type="ECO:0000256" key="2">
    <source>
        <dbReference type="ARBA" id="ARBA00022857"/>
    </source>
</evidence>